<dbReference type="Proteomes" id="UP000268093">
    <property type="component" value="Unassembled WGS sequence"/>
</dbReference>
<evidence type="ECO:0000313" key="1">
    <source>
        <dbReference type="EMBL" id="RUP24176.1"/>
    </source>
</evidence>
<organism evidence="1 2">
    <name type="scientific">Jimgerdemannia flammicorona</name>
    <dbReference type="NCBI Taxonomy" id="994334"/>
    <lineage>
        <taxon>Eukaryota</taxon>
        <taxon>Fungi</taxon>
        <taxon>Fungi incertae sedis</taxon>
        <taxon>Mucoromycota</taxon>
        <taxon>Mucoromycotina</taxon>
        <taxon>Endogonomycetes</taxon>
        <taxon>Endogonales</taxon>
        <taxon>Endogonaceae</taxon>
        <taxon>Jimgerdemannia</taxon>
    </lineage>
</organism>
<dbReference type="AlphaFoldDB" id="A0A433BCY3"/>
<sequence length="60" mass="6810">MQEPATVIVSPVMKHIPTYGIVNATMQRDSMISPPNFRSTKMFDLEQLTKRAPFAYQTPP</sequence>
<protein>
    <submittedName>
        <fullName evidence="1">Uncharacterized protein</fullName>
    </submittedName>
</protein>
<name>A0A433BCY3_9FUNG</name>
<gene>
    <name evidence="1" type="ORF">BC936DRAFT_138942</name>
</gene>
<comment type="caution">
    <text evidence="1">The sequence shown here is derived from an EMBL/GenBank/DDBJ whole genome shotgun (WGS) entry which is preliminary data.</text>
</comment>
<reference evidence="1 2" key="1">
    <citation type="journal article" date="2018" name="New Phytol.">
        <title>Phylogenomics of Endogonaceae and evolution of mycorrhizas within Mucoromycota.</title>
        <authorList>
            <person name="Chang Y."/>
            <person name="Desiro A."/>
            <person name="Na H."/>
            <person name="Sandor L."/>
            <person name="Lipzen A."/>
            <person name="Clum A."/>
            <person name="Barry K."/>
            <person name="Grigoriev I.V."/>
            <person name="Martin F.M."/>
            <person name="Stajich J.E."/>
            <person name="Smith M.E."/>
            <person name="Bonito G."/>
            <person name="Spatafora J.W."/>
        </authorList>
    </citation>
    <scope>NUCLEOTIDE SEQUENCE [LARGE SCALE GENOMIC DNA]</scope>
    <source>
        <strain evidence="1 2">GMNB39</strain>
    </source>
</reference>
<proteinExistence type="predicted"/>
<accession>A0A433BCY3</accession>
<dbReference type="EMBL" id="RBNI01014005">
    <property type="protein sequence ID" value="RUP24176.1"/>
    <property type="molecule type" value="Genomic_DNA"/>
</dbReference>
<keyword evidence="2" id="KW-1185">Reference proteome</keyword>
<evidence type="ECO:0000313" key="2">
    <source>
        <dbReference type="Proteomes" id="UP000268093"/>
    </source>
</evidence>